<protein>
    <submittedName>
        <fullName evidence="2">YycH family regulatory protein</fullName>
    </submittedName>
</protein>
<reference evidence="3" key="1">
    <citation type="journal article" date="2019" name="Int. J. Syst. Evol. Microbiol.">
        <title>The Global Catalogue of Microorganisms (GCM) 10K type strain sequencing project: providing services to taxonomists for standard genome sequencing and annotation.</title>
        <authorList>
            <consortium name="The Broad Institute Genomics Platform"/>
            <consortium name="The Broad Institute Genome Sequencing Center for Infectious Disease"/>
            <person name="Wu L."/>
            <person name="Ma J."/>
        </authorList>
    </citation>
    <scope>NUCLEOTIDE SEQUENCE [LARGE SCALE GENOMIC DNA]</scope>
    <source>
        <strain evidence="3">CCUG 53270</strain>
    </source>
</reference>
<evidence type="ECO:0000259" key="1">
    <source>
        <dbReference type="Pfam" id="PF07435"/>
    </source>
</evidence>
<comment type="caution">
    <text evidence="2">The sequence shown here is derived from an EMBL/GenBank/DDBJ whole genome shotgun (WGS) entry which is preliminary data.</text>
</comment>
<dbReference type="InterPro" id="IPR042274">
    <property type="entry name" value="YycH/YycI_2"/>
</dbReference>
<feature type="domain" description="Regulatory protein YycH" evidence="1">
    <location>
        <begin position="4"/>
        <end position="418"/>
    </location>
</feature>
<dbReference type="Proteomes" id="UP001597180">
    <property type="component" value="Unassembled WGS sequence"/>
</dbReference>
<dbReference type="CDD" id="cd15787">
    <property type="entry name" value="YycH_N"/>
    <property type="match status" value="1"/>
</dbReference>
<gene>
    <name evidence="2" type="ORF">ACFQ4B_18220</name>
</gene>
<dbReference type="Gene3D" id="3.30.310.160">
    <property type="entry name" value="YycH protein, domain 2"/>
    <property type="match status" value="1"/>
</dbReference>
<name>A0ABW3URA6_9BACL</name>
<accession>A0ABW3URA6</accession>
<dbReference type="Pfam" id="PF07435">
    <property type="entry name" value="YycH"/>
    <property type="match status" value="1"/>
</dbReference>
<dbReference type="RefSeq" id="WP_192703165.1">
    <property type="nucleotide sequence ID" value="NZ_BAABJG010000031.1"/>
</dbReference>
<dbReference type="InterPro" id="IPR009996">
    <property type="entry name" value="YycH"/>
</dbReference>
<sequence length="425" mass="48387">MIDKLKTWLLVLLVGLSLVQTYYLSYSSPKFDPLVQQDYVKTDPIGTQAKLEDLLFADQIVLHMGNQAHTVLYPNTAAYNQVLDSVKQRTLSGFRKTTVSALNMNMDEVRGKQQGIELSFRDGVPITILQRIMQLKGDLPSDNDIITRIWIIAREAKDEVRTILFTDTASTVYEVQKADISAKDIERLMAVENPVPYKYDGEFYLPTKPLSFPSYRLAYTQFTGDQLKRTFFVDPAITRNLSEWDGTEIYTDAKRGLQLKNDQHWLIYSDPVAPADSKIDVQDNLISAVQFVNQHGGWNGLYGVQKVPQRLLPVNQAFLFRQYYGSLPVINQHSDNIGFIKMVLQKGIVSTYERSTIIPDSQGVTSREVALKYGEELDAKLNQYSKKNAVISIFPGYRPIIGDQKMELVPAWTVELRDGTYEFLE</sequence>
<organism evidence="2 3">
    <name type="scientific">Paenibacillus vulneris</name>
    <dbReference type="NCBI Taxonomy" id="1133364"/>
    <lineage>
        <taxon>Bacteria</taxon>
        <taxon>Bacillati</taxon>
        <taxon>Bacillota</taxon>
        <taxon>Bacilli</taxon>
        <taxon>Bacillales</taxon>
        <taxon>Paenibacillaceae</taxon>
        <taxon>Paenibacillus</taxon>
    </lineage>
</organism>
<dbReference type="EMBL" id="JBHTLU010000021">
    <property type="protein sequence ID" value="MFD1222060.1"/>
    <property type="molecule type" value="Genomic_DNA"/>
</dbReference>
<proteinExistence type="predicted"/>
<keyword evidence="3" id="KW-1185">Reference proteome</keyword>
<evidence type="ECO:0000313" key="2">
    <source>
        <dbReference type="EMBL" id="MFD1222060.1"/>
    </source>
</evidence>
<evidence type="ECO:0000313" key="3">
    <source>
        <dbReference type="Proteomes" id="UP001597180"/>
    </source>
</evidence>